<dbReference type="Proteomes" id="UP000711178">
    <property type="component" value="Unassembled WGS sequence"/>
</dbReference>
<reference evidence="2 3" key="1">
    <citation type="submission" date="2021-05" db="EMBL/GenBank/DDBJ databases">
        <title>Draft Whole Genome Sequencing Of Biosensor Chromobacterium violaceum Strain CV026 Reveals A Regulatory RNA In Chromobacterium violaceum Phenotype Regulatory Network.</title>
        <authorList>
            <person name="Hong K.W."/>
            <person name="Chan K.G."/>
            <person name="Chang C.-Y."/>
        </authorList>
    </citation>
    <scope>NUCLEOTIDE SEQUENCE [LARGE SCALE GENOMIC DNA]</scope>
    <source>
        <strain evidence="2 3">ATCC 31532</strain>
    </source>
</reference>
<dbReference type="SUPFAM" id="SSF56726">
    <property type="entry name" value="DNA topoisomerase IV, alpha subunit"/>
    <property type="match status" value="1"/>
</dbReference>
<dbReference type="RefSeq" id="WP_052258456.1">
    <property type="nucleotide sequence ID" value="NZ_CP142381.1"/>
</dbReference>
<proteinExistence type="predicted"/>
<name>A0ABS7FGG3_9NEIS</name>
<keyword evidence="3" id="KW-1185">Reference proteome</keyword>
<feature type="domain" description="Wadjet protein JetD C-terminal" evidence="1">
    <location>
        <begin position="188"/>
        <end position="252"/>
    </location>
</feature>
<evidence type="ECO:0000313" key="3">
    <source>
        <dbReference type="Proteomes" id="UP000711178"/>
    </source>
</evidence>
<protein>
    <recommendedName>
        <fullName evidence="1">Wadjet protein JetD C-terminal domain-containing protein</fullName>
    </recommendedName>
</protein>
<accession>A0ABS7FGG3</accession>
<evidence type="ECO:0000313" key="2">
    <source>
        <dbReference type="EMBL" id="MBW8289132.1"/>
    </source>
</evidence>
<evidence type="ECO:0000259" key="1">
    <source>
        <dbReference type="Pfam" id="PF09983"/>
    </source>
</evidence>
<dbReference type="InterPro" id="IPR024534">
    <property type="entry name" value="JetD_C"/>
</dbReference>
<comment type="caution">
    <text evidence="2">The sequence shown here is derived from an EMBL/GenBank/DDBJ whole genome shotgun (WGS) entry which is preliminary data.</text>
</comment>
<dbReference type="InterPro" id="IPR036078">
    <property type="entry name" value="Spo11/TopoVI_A_sf"/>
</dbReference>
<sequence length="331" mass="37556">MRWDDDKLRALALNLLLQGEIRRAVTSAPLIEHLDDLGIVIPIRERKDIFQLVPVRLTDYRHYLAVRWPDYAIAEAHFTGLNEKASAAGLRELRREHLDLPTGIKRLNRKTWSAFAGAHSKSRETATPTGVTLTTDDLLRARVNDGLCLQGPSGEYFDLTLWQRLTTEVILPERAFDAEWQFIGTFPDFILTVENLGTFVDLPKPPGCLLLHSPGWNTALASRLIGCLPSEIPWVHFGDLDPNGIRIPEALEVAERHPVFWIPDATAVVVDTHSLPFRAPWPDCTVLSHPTLLRLKETQRWLEQETIILTPEFAVELAELSMKLHRVKPME</sequence>
<dbReference type="GeneID" id="89684471"/>
<dbReference type="Pfam" id="PF09983">
    <property type="entry name" value="JetD_C"/>
    <property type="match status" value="1"/>
</dbReference>
<organism evidence="2 3">
    <name type="scientific">Chromobacterium subtsugae</name>
    <dbReference type="NCBI Taxonomy" id="251747"/>
    <lineage>
        <taxon>Bacteria</taxon>
        <taxon>Pseudomonadati</taxon>
        <taxon>Pseudomonadota</taxon>
        <taxon>Betaproteobacteria</taxon>
        <taxon>Neisseriales</taxon>
        <taxon>Chromobacteriaceae</taxon>
        <taxon>Chromobacterium</taxon>
    </lineage>
</organism>
<gene>
    <name evidence="2" type="ORF">KIF53_15975</name>
</gene>
<dbReference type="EMBL" id="JAHDTB010000015">
    <property type="protein sequence ID" value="MBW8289132.1"/>
    <property type="molecule type" value="Genomic_DNA"/>
</dbReference>